<evidence type="ECO:0000259" key="1">
    <source>
        <dbReference type="Pfam" id="PF15607"/>
    </source>
</evidence>
<dbReference type="EMBL" id="CP022383">
    <property type="protein sequence ID" value="ATA78553.1"/>
    <property type="molecule type" value="Genomic_DNA"/>
</dbReference>
<accession>A0A250F069</accession>
<dbReference type="AlphaFoldDB" id="A0A250F069"/>
<reference evidence="3" key="1">
    <citation type="submission" date="2017-06" db="EMBL/GenBank/DDBJ databases">
        <title>Capnocytophaga spp. assemblies.</title>
        <authorList>
            <person name="Gulvik C.A."/>
        </authorList>
    </citation>
    <scope>NUCLEOTIDE SEQUENCE [LARGE SCALE GENOMIC DNA]</scope>
    <source>
        <strain evidence="3">H4486</strain>
    </source>
</reference>
<gene>
    <name evidence="2" type="ORF">CGC59_02155</name>
</gene>
<dbReference type="Proteomes" id="UP000217334">
    <property type="component" value="Chromosome"/>
</dbReference>
<organism evidence="2 3">
    <name type="scientific">Capnocytophaga sputigena</name>
    <dbReference type="NCBI Taxonomy" id="1019"/>
    <lineage>
        <taxon>Bacteria</taxon>
        <taxon>Pseudomonadati</taxon>
        <taxon>Bacteroidota</taxon>
        <taxon>Flavobacteriia</taxon>
        <taxon>Flavobacteriales</taxon>
        <taxon>Flavobacteriaceae</taxon>
        <taxon>Capnocytophaga</taxon>
    </lineage>
</organism>
<feature type="domain" description="Bacterial toxin 44" evidence="1">
    <location>
        <begin position="215"/>
        <end position="337"/>
    </location>
</feature>
<dbReference type="RefSeq" id="WP_095900712.1">
    <property type="nucleotide sequence ID" value="NZ_CP022383.1"/>
</dbReference>
<dbReference type="InterPro" id="IPR028946">
    <property type="entry name" value="Ntox44"/>
</dbReference>
<protein>
    <recommendedName>
        <fullName evidence="1">Bacterial toxin 44 domain-containing protein</fullName>
    </recommendedName>
</protein>
<name>A0A250F069_CAPSP</name>
<evidence type="ECO:0000313" key="3">
    <source>
        <dbReference type="Proteomes" id="UP000217334"/>
    </source>
</evidence>
<dbReference type="Pfam" id="PF15607">
    <property type="entry name" value="Ntox44"/>
    <property type="match status" value="1"/>
</dbReference>
<evidence type="ECO:0000313" key="2">
    <source>
        <dbReference type="EMBL" id="ATA78553.1"/>
    </source>
</evidence>
<proteinExistence type="predicted"/>
<sequence length="375" mass="43845">MGIFKKANNIYITVRDTYTSISGSSYEEAEEVIIEATNGDLELVSQKKVVMQGLGNGKGDDKSKKTQLLVTKVEGKNTAIPYEKVTYKVTKYNQDKVSENDKKRIQWAIKIDGEQEILKEKGEKLVLTIKDEWAAKEIIVMPFLVKPNEEKVSKITRVDFCRYVDVKTIIKYICKEIKTNFNHKDTLFMKYLNDNISLKNDIKINIAYKLSAYEKWKDLVAKGKIWDHKKEIRKLQNDKNWSCSKFDKYTIKFYFDIWSNIHYGFIGKRAGFSEFELINGAGYAQIGDNGKKLSEWKVWKEYLKNRFIDFGDCDILGGFDDPNDTQAIKIGFRLYDKFKNSMHLLTEETIMEEVLETYKSEKPLSIERCEYHSYY</sequence>